<evidence type="ECO:0000313" key="10">
    <source>
        <dbReference type="Proteomes" id="UP000327013"/>
    </source>
</evidence>
<organism evidence="9 10">
    <name type="scientific">Carpinus fangiana</name>
    <dbReference type="NCBI Taxonomy" id="176857"/>
    <lineage>
        <taxon>Eukaryota</taxon>
        <taxon>Viridiplantae</taxon>
        <taxon>Streptophyta</taxon>
        <taxon>Embryophyta</taxon>
        <taxon>Tracheophyta</taxon>
        <taxon>Spermatophyta</taxon>
        <taxon>Magnoliopsida</taxon>
        <taxon>eudicotyledons</taxon>
        <taxon>Gunneridae</taxon>
        <taxon>Pentapetalae</taxon>
        <taxon>rosids</taxon>
        <taxon>fabids</taxon>
        <taxon>Fagales</taxon>
        <taxon>Betulaceae</taxon>
        <taxon>Carpinus</taxon>
    </lineage>
</organism>
<keyword evidence="2" id="KW-0575">Peroxidase</keyword>
<gene>
    <name evidence="9" type="ORF">FH972_026915</name>
</gene>
<evidence type="ECO:0000256" key="1">
    <source>
        <dbReference type="ARBA" id="ARBA00001970"/>
    </source>
</evidence>
<dbReference type="InterPro" id="IPR036851">
    <property type="entry name" value="Chloroperoxidase-like_sf"/>
</dbReference>
<keyword evidence="10" id="KW-1185">Reference proteome</keyword>
<dbReference type="AlphaFoldDB" id="A0A5N6L676"/>
<comment type="cofactor">
    <cofactor evidence="1">
        <name>heme b</name>
        <dbReference type="ChEBI" id="CHEBI:60344"/>
    </cofactor>
</comment>
<evidence type="ECO:0000256" key="4">
    <source>
        <dbReference type="ARBA" id="ARBA00022723"/>
    </source>
</evidence>
<dbReference type="Pfam" id="PF01328">
    <property type="entry name" value="Peroxidase_2"/>
    <property type="match status" value="1"/>
</dbReference>
<proteinExistence type="inferred from homology"/>
<dbReference type="GO" id="GO:0004601">
    <property type="term" value="F:peroxidase activity"/>
    <property type="evidence" value="ECO:0007669"/>
    <property type="project" value="UniProtKB-KW"/>
</dbReference>
<dbReference type="PANTHER" id="PTHR33577:SF1">
    <property type="entry name" value="HEME HALOPEROXIDASE FAMILY PROFILE DOMAIN-CONTAINING PROTEIN"/>
    <property type="match status" value="1"/>
</dbReference>
<dbReference type="SUPFAM" id="SSF47571">
    <property type="entry name" value="Cloroperoxidase"/>
    <property type="match status" value="1"/>
</dbReference>
<keyword evidence="5" id="KW-0560">Oxidoreductase</keyword>
<evidence type="ECO:0000313" key="9">
    <source>
        <dbReference type="EMBL" id="KAB9006561.1"/>
    </source>
</evidence>
<dbReference type="OrthoDB" id="407298at2759"/>
<dbReference type="EMBL" id="VIBQ01000141">
    <property type="protein sequence ID" value="KAB9006561.1"/>
    <property type="molecule type" value="Genomic_DNA"/>
</dbReference>
<keyword evidence="4" id="KW-0479">Metal-binding</keyword>
<dbReference type="InterPro" id="IPR000028">
    <property type="entry name" value="Chloroperoxidase"/>
</dbReference>
<dbReference type="PANTHER" id="PTHR33577">
    <property type="entry name" value="STERIGMATOCYSTIN BIOSYNTHESIS PEROXIDASE STCC-RELATED"/>
    <property type="match status" value="1"/>
</dbReference>
<comment type="caution">
    <text evidence="9">The sequence shown here is derived from an EMBL/GenBank/DDBJ whole genome shotgun (WGS) entry which is preliminary data.</text>
</comment>
<name>A0A5N6L676_9ROSI</name>
<comment type="similarity">
    <text evidence="7">Belongs to the chloroperoxidase family.</text>
</comment>
<keyword evidence="6" id="KW-0408">Iron</keyword>
<dbReference type="Proteomes" id="UP000327013">
    <property type="component" value="Unassembled WGS sequence"/>
</dbReference>
<dbReference type="Gene3D" id="1.10.489.10">
    <property type="entry name" value="Chloroperoxidase-like"/>
    <property type="match status" value="1"/>
</dbReference>
<evidence type="ECO:0000256" key="6">
    <source>
        <dbReference type="ARBA" id="ARBA00023004"/>
    </source>
</evidence>
<reference evidence="9 10" key="1">
    <citation type="submission" date="2019-06" db="EMBL/GenBank/DDBJ databases">
        <title>A chromosomal-level reference genome of Carpinus fangiana (Coryloideae, Betulaceae).</title>
        <authorList>
            <person name="Yang X."/>
            <person name="Wang Z."/>
            <person name="Zhang L."/>
            <person name="Hao G."/>
            <person name="Liu J."/>
            <person name="Yang Y."/>
        </authorList>
    </citation>
    <scope>NUCLEOTIDE SEQUENCE [LARGE SCALE GENOMIC DNA]</scope>
    <source>
        <strain evidence="9">Cfa_2016G</strain>
        <tissue evidence="9">Leaf</tissue>
    </source>
</reference>
<protein>
    <recommendedName>
        <fullName evidence="8">Heme haloperoxidase family profile domain-containing protein</fullName>
    </recommendedName>
</protein>
<accession>A0A5N6L676</accession>
<dbReference type="PROSITE" id="PS51405">
    <property type="entry name" value="HEME_HALOPEROXIDASE"/>
    <property type="match status" value="1"/>
</dbReference>
<evidence type="ECO:0000256" key="3">
    <source>
        <dbReference type="ARBA" id="ARBA00022617"/>
    </source>
</evidence>
<sequence length="418" mass="44697">MAFPTMDNPEIRAKAIEIMKRDDPLGLSRAQTNCGPLPCLVFSEEDQFISTTGEHAWAAPGKGDIRGPCPGLNAAANHGYLPRNGIASIEQTISGLGALYNLHTEIAGALAAYAVALDGNIVEGTWSIGGPLPTDALTGDLLGHGNGLSYSHNNYEGDASIGRNDAYTNHGDAHSLNITKFERVYAVGGKEDRYTLDKFRSRFEAVQQESIANNPYFFTGAFSTVVVVPAAYNFVINLMSNHSAEEPSGYLDGYNFKSFFGVTGKPGSFKWERGLERVPDNWYRRPSSNPYTGNDVVEDVVLGYLAYPKTLKFGGNTGKVNSFIGLDVSDITGGAFNAASLLQGNNLGCFAFAAAQQAIPAALKKPLNELSAVTGLLNKFFSPVLGDLGCSGGSQYDQGLFNQFPGYTYSPTGPATNY</sequence>
<dbReference type="GO" id="GO:0046872">
    <property type="term" value="F:metal ion binding"/>
    <property type="evidence" value="ECO:0007669"/>
    <property type="project" value="UniProtKB-KW"/>
</dbReference>
<feature type="domain" description="Heme haloperoxidase family profile" evidence="8">
    <location>
        <begin position="53"/>
        <end position="298"/>
    </location>
</feature>
<keyword evidence="3" id="KW-0349">Heme</keyword>
<evidence type="ECO:0000256" key="2">
    <source>
        <dbReference type="ARBA" id="ARBA00022559"/>
    </source>
</evidence>
<evidence type="ECO:0000256" key="5">
    <source>
        <dbReference type="ARBA" id="ARBA00023002"/>
    </source>
</evidence>
<evidence type="ECO:0000256" key="7">
    <source>
        <dbReference type="ARBA" id="ARBA00025795"/>
    </source>
</evidence>
<evidence type="ECO:0000259" key="8">
    <source>
        <dbReference type="PROSITE" id="PS51405"/>
    </source>
</evidence>